<dbReference type="InterPro" id="IPR023090">
    <property type="entry name" value="UPF0702_alpha/beta_dom_sf"/>
</dbReference>
<gene>
    <name evidence="2" type="ORF">ABV298_20720</name>
</gene>
<dbReference type="Pfam" id="PF04239">
    <property type="entry name" value="DUF421"/>
    <property type="match status" value="1"/>
</dbReference>
<name>A0AAU8FEG9_9BACT</name>
<evidence type="ECO:0000313" key="2">
    <source>
        <dbReference type="EMBL" id="XCH22745.1"/>
    </source>
</evidence>
<sequence length="58" mass="6799">MLFKEGKLEQDNMRRALVSKSDLYASLRREMHVETFDDVEAAYMENNGQISFVKKGRD</sequence>
<evidence type="ECO:0000259" key="1">
    <source>
        <dbReference type="Pfam" id="PF04239"/>
    </source>
</evidence>
<dbReference type="RefSeq" id="WP_353718072.1">
    <property type="nucleotide sequence ID" value="NZ_CP159289.1"/>
</dbReference>
<dbReference type="InterPro" id="IPR007353">
    <property type="entry name" value="DUF421"/>
</dbReference>
<protein>
    <submittedName>
        <fullName evidence="2">YetF domain-containing protein</fullName>
    </submittedName>
</protein>
<dbReference type="Gene3D" id="3.30.240.20">
    <property type="entry name" value="bsu07140 like domains"/>
    <property type="match status" value="1"/>
</dbReference>
<organism evidence="2">
    <name type="scientific">Dyadobacter sp. 676</name>
    <dbReference type="NCBI Taxonomy" id="3088362"/>
    <lineage>
        <taxon>Bacteria</taxon>
        <taxon>Pseudomonadati</taxon>
        <taxon>Bacteroidota</taxon>
        <taxon>Cytophagia</taxon>
        <taxon>Cytophagales</taxon>
        <taxon>Spirosomataceae</taxon>
        <taxon>Dyadobacter</taxon>
    </lineage>
</organism>
<accession>A0AAU8FEG9</accession>
<dbReference type="AlphaFoldDB" id="A0AAU8FEG9"/>
<reference evidence="2" key="1">
    <citation type="submission" date="2024-06" db="EMBL/GenBank/DDBJ databases">
        <title>Sequencing and assembly of the genome of Dyadobacter sp. strain 676, a symbiont of Cyamopsis tetragonoloba.</title>
        <authorList>
            <person name="Guro P."/>
            <person name="Sazanova A."/>
            <person name="Kuznetsova I."/>
            <person name="Belimov A."/>
            <person name="Safronova V."/>
        </authorList>
    </citation>
    <scope>NUCLEOTIDE SEQUENCE</scope>
    <source>
        <strain evidence="2">676</strain>
    </source>
</reference>
<feature type="domain" description="YetF C-terminal" evidence="1">
    <location>
        <begin position="1"/>
        <end position="57"/>
    </location>
</feature>
<dbReference type="EMBL" id="CP159289">
    <property type="protein sequence ID" value="XCH22745.1"/>
    <property type="molecule type" value="Genomic_DNA"/>
</dbReference>
<proteinExistence type="predicted"/>